<evidence type="ECO:0000256" key="4">
    <source>
        <dbReference type="ARBA" id="ARBA00023078"/>
    </source>
</evidence>
<dbReference type="Pfam" id="PF01716">
    <property type="entry name" value="MSP"/>
    <property type="match status" value="1"/>
</dbReference>
<comment type="subcellular location">
    <subcellularLocation>
        <location evidence="1">Cellular thylakoid membrane</location>
        <topology evidence="1">Peripheral membrane protein</topology>
        <orientation evidence="1">Lumenal side</orientation>
    </subcellularLocation>
</comment>
<name>A0A2W1JQ61_9CYAN</name>
<dbReference type="InterPro" id="IPR002628">
    <property type="entry name" value="PsbO"/>
</dbReference>
<dbReference type="GO" id="GO:0042549">
    <property type="term" value="P:photosystem II stabilization"/>
    <property type="evidence" value="ECO:0007669"/>
    <property type="project" value="InterPro"/>
</dbReference>
<dbReference type="GO" id="GO:0031676">
    <property type="term" value="C:plasma membrane-derived thylakoid membrane"/>
    <property type="evidence" value="ECO:0007669"/>
    <property type="project" value="UniProtKB-SubCell"/>
</dbReference>
<dbReference type="AlphaFoldDB" id="A0A2W1JQ61"/>
<keyword evidence="5" id="KW-0472">Membrane</keyword>
<reference evidence="11 12" key="1">
    <citation type="journal article" date="2018" name="Sci. Rep.">
        <title>A novel species of the marine cyanobacterium Acaryochloris with a unique pigment content and lifestyle.</title>
        <authorList>
            <person name="Partensky F."/>
            <person name="Six C."/>
            <person name="Ratin M."/>
            <person name="Garczarek L."/>
            <person name="Vaulot D."/>
            <person name="Probert I."/>
            <person name="Calteau A."/>
            <person name="Gourvil P."/>
            <person name="Marie D."/>
            <person name="Grebert T."/>
            <person name="Bouchier C."/>
            <person name="Le Panse S."/>
            <person name="Gachenot M."/>
            <person name="Rodriguez F."/>
            <person name="Garrido J.L."/>
        </authorList>
    </citation>
    <scope>NUCLEOTIDE SEQUENCE [LARGE SCALE GENOMIC DNA]</scope>
    <source>
        <strain evidence="11 12">RCC1774</strain>
    </source>
</reference>
<comment type="caution">
    <text evidence="11">The sequence shown here is derived from an EMBL/GenBank/DDBJ whole genome shotgun (WGS) entry which is preliminary data.</text>
</comment>
<evidence type="ECO:0000313" key="12">
    <source>
        <dbReference type="Proteomes" id="UP000248857"/>
    </source>
</evidence>
<keyword evidence="6" id="KW-0604">Photosystem II</keyword>
<feature type="signal peptide" evidence="10">
    <location>
        <begin position="1"/>
        <end position="26"/>
    </location>
</feature>
<comment type="function">
    <text evidence="9">One of the extrinsic, lumenal subunits of photosystem II (PSII), which stabilize and protect the oxygen-evolving complex. PSII is a light-driven water plastoquinone oxidoreductase, using light energy to abstract electrons from H(2)O, generating a proton gradient subsequently used for ATP formation. Required for dimerization of PSII and for binding of PsbQ to PSII.</text>
</comment>
<dbReference type="GO" id="GO:0009654">
    <property type="term" value="C:photosystem II oxygen evolving complex"/>
    <property type="evidence" value="ECO:0007669"/>
    <property type="project" value="InterPro"/>
</dbReference>
<comment type="similarity">
    <text evidence="2">Belongs to the PsbO family.</text>
</comment>
<evidence type="ECO:0000256" key="3">
    <source>
        <dbReference type="ARBA" id="ARBA00022531"/>
    </source>
</evidence>
<dbReference type="PANTHER" id="PTHR34058">
    <property type="entry name" value="OXYGEN-EVOLVING ENHANCER PROTEIN 1-2, CHLOROPLASTIC"/>
    <property type="match status" value="1"/>
</dbReference>
<evidence type="ECO:0000256" key="6">
    <source>
        <dbReference type="ARBA" id="ARBA00023276"/>
    </source>
</evidence>
<evidence type="ECO:0000256" key="9">
    <source>
        <dbReference type="ARBA" id="ARBA00046136"/>
    </source>
</evidence>
<gene>
    <name evidence="11" type="primary">psbO</name>
    <name evidence="11" type="ORF">C1752_02856</name>
</gene>
<evidence type="ECO:0000256" key="1">
    <source>
        <dbReference type="ARBA" id="ARBA00004526"/>
    </source>
</evidence>
<evidence type="ECO:0000256" key="5">
    <source>
        <dbReference type="ARBA" id="ARBA00023136"/>
    </source>
</evidence>
<proteinExistence type="inferred from homology"/>
<evidence type="ECO:0000313" key="11">
    <source>
        <dbReference type="EMBL" id="PZD73032.1"/>
    </source>
</evidence>
<organism evidence="11 12">
    <name type="scientific">Acaryochloris thomasi RCC1774</name>
    <dbReference type="NCBI Taxonomy" id="1764569"/>
    <lineage>
        <taxon>Bacteria</taxon>
        <taxon>Bacillati</taxon>
        <taxon>Cyanobacteriota</taxon>
        <taxon>Cyanophyceae</taxon>
        <taxon>Acaryochloridales</taxon>
        <taxon>Acaryochloridaceae</taxon>
        <taxon>Acaryochloris</taxon>
        <taxon>Acaryochloris thomasi</taxon>
    </lineage>
</organism>
<evidence type="ECO:0000256" key="2">
    <source>
        <dbReference type="ARBA" id="ARBA00009838"/>
    </source>
</evidence>
<protein>
    <recommendedName>
        <fullName evidence="7">Photosystem II extrinsic protein O</fullName>
    </recommendedName>
    <alternativeName>
        <fullName evidence="8">Photosystem II manganese-stabilizing polypeptide</fullName>
    </alternativeName>
</protein>
<evidence type="ECO:0000256" key="8">
    <source>
        <dbReference type="ARBA" id="ARBA00043037"/>
    </source>
</evidence>
<dbReference type="Gene3D" id="2.40.160.30">
    <property type="entry name" value="Photosystem II, cytochrome c-550 precursor"/>
    <property type="match status" value="1"/>
</dbReference>
<keyword evidence="3" id="KW-0602">Photosynthesis</keyword>
<dbReference type="RefSeq" id="WP_110986550.1">
    <property type="nucleotide sequence ID" value="NZ_CAWNWM010000007.1"/>
</dbReference>
<dbReference type="Proteomes" id="UP000248857">
    <property type="component" value="Unassembled WGS sequence"/>
</dbReference>
<keyword evidence="10" id="KW-0732">Signal</keyword>
<sequence length="267" mass="28199">MRFRALIVAFFAVCLGMFAATQTALAVTPAGLTYDQVKNTGLADNCPSLVGDTSGSISVSSGQSIVDLCMHPTSFYVKEEPKNARREAEFVTANVMTRFTTTLESVSGPLSSSGSGLTFTEKDGIDFQAITVQIPNGERVPMLFTVKQLVAEASGSSIEPGTAFEGQYTVPSYRTSNFLDPKGRGVAAGYDNAVAIPAGADADELNRANAKRFDVSKGEIALNVSAVDSETGEFTGTFASEQFADSDLGAVDPLEVRIEGIVYGRVE</sequence>
<feature type="chain" id="PRO_5015962205" description="Photosystem II extrinsic protein O" evidence="10">
    <location>
        <begin position="27"/>
        <end position="267"/>
    </location>
</feature>
<dbReference type="OrthoDB" id="479833at2"/>
<dbReference type="EMBL" id="PQWO01000007">
    <property type="protein sequence ID" value="PZD73032.1"/>
    <property type="molecule type" value="Genomic_DNA"/>
</dbReference>
<dbReference type="GO" id="GO:0010242">
    <property type="term" value="F:oxygen evolving activity"/>
    <property type="evidence" value="ECO:0007669"/>
    <property type="project" value="InterPro"/>
</dbReference>
<dbReference type="GO" id="GO:0010207">
    <property type="term" value="P:photosystem II assembly"/>
    <property type="evidence" value="ECO:0007669"/>
    <property type="project" value="InterPro"/>
</dbReference>
<dbReference type="SUPFAM" id="SSF56925">
    <property type="entry name" value="OMPA-like"/>
    <property type="match status" value="1"/>
</dbReference>
<evidence type="ECO:0000256" key="10">
    <source>
        <dbReference type="SAM" id="SignalP"/>
    </source>
</evidence>
<accession>A0A2W1JQ61</accession>
<keyword evidence="4" id="KW-0793">Thylakoid</keyword>
<keyword evidence="12" id="KW-1185">Reference proteome</keyword>
<evidence type="ECO:0000256" key="7">
    <source>
        <dbReference type="ARBA" id="ARBA00039796"/>
    </source>
</evidence>
<dbReference type="InterPro" id="IPR011250">
    <property type="entry name" value="OMP/PagP_B-barrel"/>
</dbReference>
<dbReference type="Gene3D" id="3.30.2050.10">
    <property type="entry name" value="photosynthetic oxygen evolving center domain"/>
    <property type="match status" value="1"/>
</dbReference>